<evidence type="ECO:0000313" key="9">
    <source>
        <dbReference type="Proteomes" id="UP000594638"/>
    </source>
</evidence>
<name>A0A8S0S623_OLEEU</name>
<feature type="transmembrane region" description="Helical" evidence="6">
    <location>
        <begin position="96"/>
        <end position="122"/>
    </location>
</feature>
<keyword evidence="4 6" id="KW-1133">Transmembrane helix</keyword>
<keyword evidence="9" id="KW-1185">Reference proteome</keyword>
<dbReference type="InterPro" id="IPR030184">
    <property type="entry name" value="WAT1-related"/>
</dbReference>
<evidence type="ECO:0000256" key="4">
    <source>
        <dbReference type="ARBA" id="ARBA00022989"/>
    </source>
</evidence>
<feature type="transmembrane region" description="Helical" evidence="6">
    <location>
        <begin position="37"/>
        <end position="59"/>
    </location>
</feature>
<evidence type="ECO:0000313" key="8">
    <source>
        <dbReference type="EMBL" id="CAA2986666.1"/>
    </source>
</evidence>
<dbReference type="Gramene" id="OE9A121000T2">
    <property type="protein sequence ID" value="OE9A121000C2"/>
    <property type="gene ID" value="OE9A121000"/>
</dbReference>
<dbReference type="EMBL" id="CACTIH010003879">
    <property type="protein sequence ID" value="CAA2986666.1"/>
    <property type="molecule type" value="Genomic_DNA"/>
</dbReference>
<feature type="transmembrane region" description="Helical" evidence="6">
    <location>
        <begin position="12"/>
        <end position="31"/>
    </location>
</feature>
<feature type="domain" description="EamA" evidence="7">
    <location>
        <begin position="180"/>
        <end position="318"/>
    </location>
</feature>
<organism evidence="8 9">
    <name type="scientific">Olea europaea subsp. europaea</name>
    <dbReference type="NCBI Taxonomy" id="158383"/>
    <lineage>
        <taxon>Eukaryota</taxon>
        <taxon>Viridiplantae</taxon>
        <taxon>Streptophyta</taxon>
        <taxon>Embryophyta</taxon>
        <taxon>Tracheophyta</taxon>
        <taxon>Spermatophyta</taxon>
        <taxon>Magnoliopsida</taxon>
        <taxon>eudicotyledons</taxon>
        <taxon>Gunneridae</taxon>
        <taxon>Pentapetalae</taxon>
        <taxon>asterids</taxon>
        <taxon>lamiids</taxon>
        <taxon>Lamiales</taxon>
        <taxon>Oleaceae</taxon>
        <taxon>Oleeae</taxon>
        <taxon>Olea</taxon>
    </lineage>
</organism>
<feature type="domain" description="EamA" evidence="7">
    <location>
        <begin position="10"/>
        <end position="149"/>
    </location>
</feature>
<dbReference type="GO" id="GO:0022857">
    <property type="term" value="F:transmembrane transporter activity"/>
    <property type="evidence" value="ECO:0007669"/>
    <property type="project" value="InterPro"/>
</dbReference>
<feature type="transmembrane region" description="Helical" evidence="6">
    <location>
        <begin position="244"/>
        <end position="267"/>
    </location>
</feature>
<dbReference type="PANTHER" id="PTHR31218">
    <property type="entry name" value="WAT1-RELATED PROTEIN"/>
    <property type="match status" value="1"/>
</dbReference>
<feature type="transmembrane region" description="Helical" evidence="6">
    <location>
        <begin position="134"/>
        <end position="155"/>
    </location>
</feature>
<dbReference type="GO" id="GO:0016020">
    <property type="term" value="C:membrane"/>
    <property type="evidence" value="ECO:0007669"/>
    <property type="project" value="UniProtKB-SubCell"/>
</dbReference>
<feature type="transmembrane region" description="Helical" evidence="6">
    <location>
        <begin position="299"/>
        <end position="320"/>
    </location>
</feature>
<feature type="transmembrane region" description="Helical" evidence="6">
    <location>
        <begin position="210"/>
        <end position="232"/>
    </location>
</feature>
<evidence type="ECO:0000256" key="3">
    <source>
        <dbReference type="ARBA" id="ARBA00022692"/>
    </source>
</evidence>
<evidence type="ECO:0000256" key="2">
    <source>
        <dbReference type="ARBA" id="ARBA00007635"/>
    </source>
</evidence>
<dbReference type="OrthoDB" id="1728340at2759"/>
<evidence type="ECO:0000259" key="7">
    <source>
        <dbReference type="Pfam" id="PF00892"/>
    </source>
</evidence>
<feature type="transmembrane region" description="Helical" evidence="6">
    <location>
        <begin position="175"/>
        <end position="198"/>
    </location>
</feature>
<comment type="similarity">
    <text evidence="2 6">Belongs to the drug/metabolite transporter (DMT) superfamily. Plant drug/metabolite exporter (P-DME) (TC 2.A.7.4) family.</text>
</comment>
<dbReference type="Proteomes" id="UP000594638">
    <property type="component" value="Unassembled WGS sequence"/>
</dbReference>
<keyword evidence="5 6" id="KW-0472">Membrane</keyword>
<evidence type="ECO:0000256" key="6">
    <source>
        <dbReference type="RuleBase" id="RU363077"/>
    </source>
</evidence>
<gene>
    <name evidence="8" type="ORF">OLEA9_A121000</name>
</gene>
<keyword evidence="3 6" id="KW-0812">Transmembrane</keyword>
<sequence length="340" mass="38327">MKYIERWKQVIAMATVNFVLATVNILFKMALERGMNHMIIVAYRQIISTVFLIPFAYLWERESWNKLTPWLIVQMFLCALIGLTLCQYLFLLGLKYTSTTFMCAFINVVPVITFIMALPFGMEKVNMKRKSGRATVLGILTCLGGTLILILYKGMPLIMGNSWSHPQHQHNIKAAGWSIIGSLYLFAGSVSWSSWFLIQTRIGHKYPYQYSSTVTMSLFSAVQSIVLCFIVDRNISTWALKGKLEILSVLYAGIIASGLCYVVMSWCVKQKGPVFTSAFSPLVQIFAAAFEVSLLHQEIYLGSILGSIIVIVGMYVLLWGKSNNDETGKQIVPTEMDETR</sequence>
<dbReference type="InterPro" id="IPR037185">
    <property type="entry name" value="EmrE-like"/>
</dbReference>
<dbReference type="AlphaFoldDB" id="A0A8S0S623"/>
<dbReference type="InterPro" id="IPR000620">
    <property type="entry name" value="EamA_dom"/>
</dbReference>
<proteinExistence type="inferred from homology"/>
<evidence type="ECO:0000256" key="5">
    <source>
        <dbReference type="ARBA" id="ARBA00023136"/>
    </source>
</evidence>
<evidence type="ECO:0000256" key="1">
    <source>
        <dbReference type="ARBA" id="ARBA00004141"/>
    </source>
</evidence>
<protein>
    <recommendedName>
        <fullName evidence="6">WAT1-related protein</fullName>
    </recommendedName>
</protein>
<accession>A0A8S0S623</accession>
<feature type="transmembrane region" description="Helical" evidence="6">
    <location>
        <begin position="71"/>
        <end position="90"/>
    </location>
</feature>
<dbReference type="Pfam" id="PF00892">
    <property type="entry name" value="EamA"/>
    <property type="match status" value="2"/>
</dbReference>
<comment type="subcellular location">
    <subcellularLocation>
        <location evidence="1 6">Membrane</location>
        <topology evidence="1 6">Multi-pass membrane protein</topology>
    </subcellularLocation>
</comment>
<dbReference type="SUPFAM" id="SSF103481">
    <property type="entry name" value="Multidrug resistance efflux transporter EmrE"/>
    <property type="match status" value="2"/>
</dbReference>
<reference evidence="8 9" key="1">
    <citation type="submission" date="2019-12" db="EMBL/GenBank/DDBJ databases">
        <authorList>
            <person name="Alioto T."/>
            <person name="Alioto T."/>
            <person name="Gomez Garrido J."/>
        </authorList>
    </citation>
    <scope>NUCLEOTIDE SEQUENCE [LARGE SCALE GENOMIC DNA]</scope>
</reference>
<comment type="caution">
    <text evidence="8">The sequence shown here is derived from an EMBL/GenBank/DDBJ whole genome shotgun (WGS) entry which is preliminary data.</text>
</comment>